<dbReference type="Proteomes" id="UP000245207">
    <property type="component" value="Unassembled WGS sequence"/>
</dbReference>
<comment type="catalytic activity">
    <reaction evidence="4">
        <text>NAD(+) + H2O = ADP-D-ribose + nicotinamide + H(+)</text>
        <dbReference type="Rhea" id="RHEA:16301"/>
        <dbReference type="ChEBI" id="CHEBI:15377"/>
        <dbReference type="ChEBI" id="CHEBI:15378"/>
        <dbReference type="ChEBI" id="CHEBI:17154"/>
        <dbReference type="ChEBI" id="CHEBI:57540"/>
        <dbReference type="ChEBI" id="CHEBI:57967"/>
        <dbReference type="EC" id="3.2.2.6"/>
    </reaction>
    <physiologicalReaction direction="left-to-right" evidence="4">
        <dbReference type="Rhea" id="RHEA:16302"/>
    </physiologicalReaction>
</comment>
<dbReference type="GO" id="GO:0061809">
    <property type="term" value="F:NAD+ nucleosidase activity, cyclic ADP-ribose generating"/>
    <property type="evidence" value="ECO:0007669"/>
    <property type="project" value="UniProtKB-EC"/>
</dbReference>
<dbReference type="Pfam" id="PF01582">
    <property type="entry name" value="TIR"/>
    <property type="match status" value="1"/>
</dbReference>
<feature type="domain" description="TIR" evidence="6">
    <location>
        <begin position="10"/>
        <end position="147"/>
    </location>
</feature>
<name>A0A2U1N0F3_ARTAN</name>
<dbReference type="OrthoDB" id="6160824at2759"/>
<proteinExistence type="predicted"/>
<dbReference type="GO" id="GO:0007165">
    <property type="term" value="P:signal transduction"/>
    <property type="evidence" value="ECO:0007669"/>
    <property type="project" value="InterPro"/>
</dbReference>
<dbReference type="SUPFAM" id="SSF52200">
    <property type="entry name" value="Toll/Interleukin receptor TIR domain"/>
    <property type="match status" value="1"/>
</dbReference>
<dbReference type="STRING" id="35608.A0A2U1N0F3"/>
<dbReference type="EMBL" id="PKPP01003919">
    <property type="protein sequence ID" value="PWA66992.1"/>
    <property type="molecule type" value="Genomic_DNA"/>
</dbReference>
<evidence type="ECO:0000313" key="8">
    <source>
        <dbReference type="Proteomes" id="UP000245207"/>
    </source>
</evidence>
<dbReference type="PROSITE" id="PS50104">
    <property type="entry name" value="TIR"/>
    <property type="match status" value="1"/>
</dbReference>
<organism evidence="7 8">
    <name type="scientific">Artemisia annua</name>
    <name type="common">Sweet wormwood</name>
    <dbReference type="NCBI Taxonomy" id="35608"/>
    <lineage>
        <taxon>Eukaryota</taxon>
        <taxon>Viridiplantae</taxon>
        <taxon>Streptophyta</taxon>
        <taxon>Embryophyta</taxon>
        <taxon>Tracheophyta</taxon>
        <taxon>Spermatophyta</taxon>
        <taxon>Magnoliopsida</taxon>
        <taxon>eudicotyledons</taxon>
        <taxon>Gunneridae</taxon>
        <taxon>Pentapetalae</taxon>
        <taxon>asterids</taxon>
        <taxon>campanulids</taxon>
        <taxon>Asterales</taxon>
        <taxon>Asteraceae</taxon>
        <taxon>Asteroideae</taxon>
        <taxon>Anthemideae</taxon>
        <taxon>Artemisiinae</taxon>
        <taxon>Artemisia</taxon>
    </lineage>
</organism>
<gene>
    <name evidence="7" type="ORF">CTI12_AA322040</name>
</gene>
<evidence type="ECO:0000259" key="6">
    <source>
        <dbReference type="PROSITE" id="PS50104"/>
    </source>
</evidence>
<evidence type="ECO:0000256" key="4">
    <source>
        <dbReference type="ARBA" id="ARBA00047304"/>
    </source>
</evidence>
<accession>A0A2U1N0F3</accession>
<reference evidence="7 8" key="1">
    <citation type="journal article" date="2018" name="Mol. Plant">
        <title>The genome of Artemisia annua provides insight into the evolution of Asteraceae family and artemisinin biosynthesis.</title>
        <authorList>
            <person name="Shen Q."/>
            <person name="Zhang L."/>
            <person name="Liao Z."/>
            <person name="Wang S."/>
            <person name="Yan T."/>
            <person name="Shi P."/>
            <person name="Liu M."/>
            <person name="Fu X."/>
            <person name="Pan Q."/>
            <person name="Wang Y."/>
            <person name="Lv Z."/>
            <person name="Lu X."/>
            <person name="Zhang F."/>
            <person name="Jiang W."/>
            <person name="Ma Y."/>
            <person name="Chen M."/>
            <person name="Hao X."/>
            <person name="Li L."/>
            <person name="Tang Y."/>
            <person name="Lv G."/>
            <person name="Zhou Y."/>
            <person name="Sun X."/>
            <person name="Brodelius P.E."/>
            <person name="Rose J.K.C."/>
            <person name="Tang K."/>
        </authorList>
    </citation>
    <scope>NUCLEOTIDE SEQUENCE [LARGE SCALE GENOMIC DNA]</scope>
    <source>
        <strain evidence="8">cv. Huhao1</strain>
        <tissue evidence="7">Leaf</tissue>
    </source>
</reference>
<dbReference type="InterPro" id="IPR035897">
    <property type="entry name" value="Toll_tir_struct_dom_sf"/>
</dbReference>
<protein>
    <recommendedName>
        <fullName evidence="1">ADP-ribosyl cyclase/cyclic ADP-ribose hydrolase</fullName>
        <ecNumber evidence="1">3.2.2.6</ecNumber>
    </recommendedName>
</protein>
<evidence type="ECO:0000256" key="2">
    <source>
        <dbReference type="ARBA" id="ARBA00022801"/>
    </source>
</evidence>
<dbReference type="SMART" id="SM00255">
    <property type="entry name" value="TIR"/>
    <property type="match status" value="1"/>
</dbReference>
<sequence>MANTSIPHQWKYDVFVSFRGEDIRKNFMDHMFNDFKQKGIHAFRDDRELPKGEEISPQLYKAIEESRFLIVIFSKNYASSTWCLRELVKILECKQIENPKHEVRIIFYDAKPDVAPAEKGISGLVIDSYGKSFYYCVDVWLMLRYFTCDESHNTGCKKKCQLQEQQMQHRIPHKLHVHVSFRSYFPAVVSSDASHMTHPIRQAATTSRTMPTRAVGTTDAGTQPTPNVCISSVQEVILSRPYVQHSVALIQQEHPDIADEEMPGEEQKKDNQEDQNMAAWLATKMFHSLKGRPIQVWDLKTKHE</sequence>
<dbReference type="EC" id="3.2.2.6" evidence="1"/>
<evidence type="ECO:0000256" key="1">
    <source>
        <dbReference type="ARBA" id="ARBA00011982"/>
    </source>
</evidence>
<dbReference type="Gene3D" id="3.40.50.10140">
    <property type="entry name" value="Toll/interleukin-1 receptor homology (TIR) domain"/>
    <property type="match status" value="1"/>
</dbReference>
<dbReference type="PANTHER" id="PTHR32009">
    <property type="entry name" value="TMV RESISTANCE PROTEIN N-LIKE"/>
    <property type="match status" value="1"/>
</dbReference>
<keyword evidence="2" id="KW-0378">Hydrolase</keyword>
<dbReference type="InterPro" id="IPR000157">
    <property type="entry name" value="TIR_dom"/>
</dbReference>
<keyword evidence="8" id="KW-1185">Reference proteome</keyword>
<evidence type="ECO:0000256" key="5">
    <source>
        <dbReference type="SAM" id="MobiDB-lite"/>
    </source>
</evidence>
<feature type="region of interest" description="Disordered" evidence="5">
    <location>
        <begin position="201"/>
        <end position="223"/>
    </location>
</feature>
<dbReference type="AlphaFoldDB" id="A0A2U1N0F3"/>
<evidence type="ECO:0000256" key="3">
    <source>
        <dbReference type="ARBA" id="ARBA00023027"/>
    </source>
</evidence>
<dbReference type="PANTHER" id="PTHR32009:SF39">
    <property type="entry name" value="TIR DOMAIN-CONTAINING PROTEIN"/>
    <property type="match status" value="1"/>
</dbReference>
<evidence type="ECO:0000313" key="7">
    <source>
        <dbReference type="EMBL" id="PWA66992.1"/>
    </source>
</evidence>
<comment type="caution">
    <text evidence="7">The sequence shown here is derived from an EMBL/GenBank/DDBJ whole genome shotgun (WGS) entry which is preliminary data.</text>
</comment>
<feature type="region of interest" description="Disordered" evidence="5">
    <location>
        <begin position="256"/>
        <end position="278"/>
    </location>
</feature>
<keyword evidence="3" id="KW-0520">NAD</keyword>